<dbReference type="Proteomes" id="UP001331761">
    <property type="component" value="Unassembled WGS sequence"/>
</dbReference>
<keyword evidence="1" id="KW-0812">Transmembrane</keyword>
<keyword evidence="3" id="KW-1185">Reference proteome</keyword>
<gene>
    <name evidence="2" type="ORF">GCK32_021674</name>
</gene>
<organism evidence="2 3">
    <name type="scientific">Trichostrongylus colubriformis</name>
    <name type="common">Black scour worm</name>
    <dbReference type="NCBI Taxonomy" id="6319"/>
    <lineage>
        <taxon>Eukaryota</taxon>
        <taxon>Metazoa</taxon>
        <taxon>Ecdysozoa</taxon>
        <taxon>Nematoda</taxon>
        <taxon>Chromadorea</taxon>
        <taxon>Rhabditida</taxon>
        <taxon>Rhabditina</taxon>
        <taxon>Rhabditomorpha</taxon>
        <taxon>Strongyloidea</taxon>
        <taxon>Trichostrongylidae</taxon>
        <taxon>Trichostrongylus</taxon>
    </lineage>
</organism>
<evidence type="ECO:0000313" key="3">
    <source>
        <dbReference type="Proteomes" id="UP001331761"/>
    </source>
</evidence>
<keyword evidence="1" id="KW-1133">Transmembrane helix</keyword>
<feature type="transmembrane region" description="Helical" evidence="1">
    <location>
        <begin position="56"/>
        <end position="77"/>
    </location>
</feature>
<comment type="caution">
    <text evidence="2">The sequence shown here is derived from an EMBL/GenBank/DDBJ whole genome shotgun (WGS) entry which is preliminary data.</text>
</comment>
<sequence length="97" mass="11237">VLIFPAACTIVALDDEQLEVARFWMEYWIAYGVITTLGRAVRRHATDSSEMSWVEVMFFSACLIPATFLVDIVISCVRPAFNNVRLKFEEYNYRYVS</sequence>
<evidence type="ECO:0000313" key="2">
    <source>
        <dbReference type="EMBL" id="KAK5974767.1"/>
    </source>
</evidence>
<reference evidence="2 3" key="1">
    <citation type="submission" date="2019-10" db="EMBL/GenBank/DDBJ databases">
        <title>Assembly and Annotation for the nematode Trichostrongylus colubriformis.</title>
        <authorList>
            <person name="Martin J."/>
        </authorList>
    </citation>
    <scope>NUCLEOTIDE SEQUENCE [LARGE SCALE GENOMIC DNA]</scope>
    <source>
        <strain evidence="2">G859</strain>
        <tissue evidence="2">Whole worm</tissue>
    </source>
</reference>
<feature type="non-terminal residue" evidence="2">
    <location>
        <position position="1"/>
    </location>
</feature>
<dbReference type="EMBL" id="WIXE01013831">
    <property type="protein sequence ID" value="KAK5974767.1"/>
    <property type="molecule type" value="Genomic_DNA"/>
</dbReference>
<evidence type="ECO:0000256" key="1">
    <source>
        <dbReference type="SAM" id="Phobius"/>
    </source>
</evidence>
<keyword evidence="1" id="KW-0472">Membrane</keyword>
<name>A0AAN8F9M0_TRICO</name>
<proteinExistence type="predicted"/>
<protein>
    <submittedName>
        <fullName evidence="2">Uncharacterized protein</fullName>
    </submittedName>
</protein>
<dbReference type="AlphaFoldDB" id="A0AAN8F9M0"/>
<accession>A0AAN8F9M0</accession>